<comment type="caution">
    <text evidence="5">The sequence shown here is derived from an EMBL/GenBank/DDBJ whole genome shotgun (WGS) entry which is preliminary data.</text>
</comment>
<protein>
    <recommendedName>
        <fullName evidence="4">BTB domain-containing protein</fullName>
    </recommendedName>
</protein>
<dbReference type="PANTHER" id="PTHR22744">
    <property type="entry name" value="HELIX LOOP HELIX PROTEIN 21-RELATED"/>
    <property type="match status" value="1"/>
</dbReference>
<keyword evidence="6" id="KW-1185">Reference proteome</keyword>
<dbReference type="GO" id="GO:0008270">
    <property type="term" value="F:zinc ion binding"/>
    <property type="evidence" value="ECO:0007669"/>
    <property type="project" value="UniProtKB-KW"/>
</dbReference>
<dbReference type="EMBL" id="JBICBT010000574">
    <property type="protein sequence ID" value="KAL3109260.1"/>
    <property type="molecule type" value="Genomic_DNA"/>
</dbReference>
<dbReference type="SMART" id="SM00225">
    <property type="entry name" value="BTB"/>
    <property type="match status" value="1"/>
</dbReference>
<evidence type="ECO:0000259" key="4">
    <source>
        <dbReference type="PROSITE" id="PS50097"/>
    </source>
</evidence>
<dbReference type="Pfam" id="PF00651">
    <property type="entry name" value="BTB"/>
    <property type="match status" value="1"/>
</dbReference>
<reference evidence="5 6" key="1">
    <citation type="submission" date="2024-10" db="EMBL/GenBank/DDBJ databases">
        <authorList>
            <person name="Kim D."/>
        </authorList>
    </citation>
    <scope>NUCLEOTIDE SEQUENCE [LARGE SCALE GENOMIC DNA]</scope>
    <source>
        <strain evidence="5">BH-2024</strain>
    </source>
</reference>
<evidence type="ECO:0000256" key="1">
    <source>
        <dbReference type="ARBA" id="ARBA00022723"/>
    </source>
</evidence>
<evidence type="ECO:0000313" key="5">
    <source>
        <dbReference type="EMBL" id="KAL3109260.1"/>
    </source>
</evidence>
<organism evidence="5 6">
    <name type="scientific">Heterodera trifolii</name>
    <dbReference type="NCBI Taxonomy" id="157864"/>
    <lineage>
        <taxon>Eukaryota</taxon>
        <taxon>Metazoa</taxon>
        <taxon>Ecdysozoa</taxon>
        <taxon>Nematoda</taxon>
        <taxon>Chromadorea</taxon>
        <taxon>Rhabditida</taxon>
        <taxon>Tylenchina</taxon>
        <taxon>Tylenchomorpha</taxon>
        <taxon>Tylenchoidea</taxon>
        <taxon>Heteroderidae</taxon>
        <taxon>Heteroderinae</taxon>
        <taxon>Heterodera</taxon>
    </lineage>
</organism>
<sequence length="411" mass="47256">MRAIYFFIALSLPVQCPQTTKNREMLYSDGFEYKKKGQSKDGETQFWSCVRSTCNGRVHTPVGLLQPANIVTGHNHPRVEAAHEARVAKEGINYFDATCPFQSISSPDDDLTVEIRDKKVTLSASRLRCFSPVIDRMLSVEMREKQQRSVSLNDLGIDMDQFMDFLLYISPNALSLPILPNPKNVLMLLKLADFFQIDWLKSRCEEHLFNCVEIPLIDRVNLIDKYQLKHLKNFFLNLNVDKLRAFLKENQHFMTAEFLGELTWRIFCKSGLGRSDDNSELDSEEIQQWQKELGCNAVANNTQNRERAYRPELEAEKGFGGTVIGAETAAHRENGTVDQRAGLDKIRSEMIQGLQMEYKSHIQICCLSKARAMVWSPPPLTICCTLRSFDWQLHPMQCLHPEVPCPNYRHY</sequence>
<accession>A0ABD2L212</accession>
<dbReference type="Proteomes" id="UP001620626">
    <property type="component" value="Unassembled WGS sequence"/>
</dbReference>
<dbReference type="AlphaFoldDB" id="A0ABD2L212"/>
<gene>
    <name evidence="5" type="ORF">niasHT_010524</name>
</gene>
<keyword evidence="1" id="KW-0479">Metal-binding</keyword>
<dbReference type="InterPro" id="IPR000210">
    <property type="entry name" value="BTB/POZ_dom"/>
</dbReference>
<dbReference type="PANTHER" id="PTHR22744:SF14">
    <property type="entry name" value="BTB DOMAIN-CONTAINING PROTEIN-RELATED"/>
    <property type="match status" value="1"/>
</dbReference>
<evidence type="ECO:0000256" key="3">
    <source>
        <dbReference type="ARBA" id="ARBA00022833"/>
    </source>
</evidence>
<dbReference type="SUPFAM" id="SSF54695">
    <property type="entry name" value="POZ domain"/>
    <property type="match status" value="1"/>
</dbReference>
<dbReference type="Gene3D" id="3.30.710.10">
    <property type="entry name" value="Potassium Channel Kv1.1, Chain A"/>
    <property type="match status" value="1"/>
</dbReference>
<feature type="domain" description="BTB" evidence="4">
    <location>
        <begin position="109"/>
        <end position="178"/>
    </location>
</feature>
<dbReference type="Gene3D" id="2.20.25.240">
    <property type="match status" value="1"/>
</dbReference>
<keyword evidence="3" id="KW-0862">Zinc</keyword>
<dbReference type="CDD" id="cd18186">
    <property type="entry name" value="BTB_POZ_ZBTB_KLHL-like"/>
    <property type="match status" value="1"/>
</dbReference>
<dbReference type="PROSITE" id="PS50097">
    <property type="entry name" value="BTB"/>
    <property type="match status" value="1"/>
</dbReference>
<dbReference type="CDD" id="cd14733">
    <property type="entry name" value="BACK"/>
    <property type="match status" value="1"/>
</dbReference>
<proteinExistence type="predicted"/>
<dbReference type="InterPro" id="IPR007588">
    <property type="entry name" value="Znf_FLYWCH"/>
</dbReference>
<dbReference type="Pfam" id="PF04500">
    <property type="entry name" value="FLYWCH"/>
    <property type="match status" value="1"/>
</dbReference>
<dbReference type="InterPro" id="IPR011333">
    <property type="entry name" value="SKP1/BTB/POZ_sf"/>
</dbReference>
<evidence type="ECO:0000313" key="6">
    <source>
        <dbReference type="Proteomes" id="UP001620626"/>
    </source>
</evidence>
<name>A0ABD2L212_9BILA</name>
<keyword evidence="2" id="KW-0863">Zinc-finger</keyword>
<evidence type="ECO:0000256" key="2">
    <source>
        <dbReference type="ARBA" id="ARBA00022771"/>
    </source>
</evidence>